<dbReference type="InterPro" id="IPR008160">
    <property type="entry name" value="Collagen"/>
</dbReference>
<dbReference type="InterPro" id="IPR050149">
    <property type="entry name" value="Collagen_superfamily"/>
</dbReference>
<dbReference type="InterPro" id="IPR036691">
    <property type="entry name" value="Endo/exonu/phosph_ase_sf"/>
</dbReference>
<feature type="region of interest" description="Disordered" evidence="3">
    <location>
        <begin position="561"/>
        <end position="618"/>
    </location>
</feature>
<dbReference type="InterPro" id="IPR013320">
    <property type="entry name" value="ConA-like_dom_sf"/>
</dbReference>
<dbReference type="SUPFAM" id="SSF53098">
    <property type="entry name" value="Ribonuclease H-like"/>
    <property type="match status" value="1"/>
</dbReference>
<evidence type="ECO:0000313" key="6">
    <source>
        <dbReference type="Proteomes" id="UP000410492"/>
    </source>
</evidence>
<gene>
    <name evidence="5" type="ORF">CALMAC_LOCUS17824</name>
</gene>
<feature type="compositionally biased region" description="Low complexity" evidence="3">
    <location>
        <begin position="1127"/>
        <end position="1137"/>
    </location>
</feature>
<evidence type="ECO:0000256" key="1">
    <source>
        <dbReference type="ARBA" id="ARBA00022525"/>
    </source>
</evidence>
<dbReference type="GO" id="GO:0005615">
    <property type="term" value="C:extracellular space"/>
    <property type="evidence" value="ECO:0007669"/>
    <property type="project" value="TreeGrafter"/>
</dbReference>
<protein>
    <recommendedName>
        <fullName evidence="4">Thrombospondin-like N-terminal domain-containing protein</fullName>
    </recommendedName>
</protein>
<name>A0A653DIG4_CALMS</name>
<feature type="compositionally biased region" description="Low complexity" evidence="3">
    <location>
        <begin position="893"/>
        <end position="902"/>
    </location>
</feature>
<feature type="compositionally biased region" description="Basic and acidic residues" evidence="3">
    <location>
        <begin position="1529"/>
        <end position="1550"/>
    </location>
</feature>
<dbReference type="InterPro" id="IPR012337">
    <property type="entry name" value="RNaseH-like_sf"/>
</dbReference>
<feature type="compositionally biased region" description="Basic and acidic residues" evidence="3">
    <location>
        <begin position="956"/>
        <end position="972"/>
    </location>
</feature>
<feature type="region of interest" description="Disordered" evidence="3">
    <location>
        <begin position="637"/>
        <end position="752"/>
    </location>
</feature>
<feature type="compositionally biased region" description="Pro residues" evidence="3">
    <location>
        <begin position="1199"/>
        <end position="1211"/>
    </location>
</feature>
<feature type="compositionally biased region" description="Pro residues" evidence="3">
    <location>
        <begin position="1161"/>
        <end position="1172"/>
    </location>
</feature>
<evidence type="ECO:0000313" key="5">
    <source>
        <dbReference type="EMBL" id="VEN60000.1"/>
    </source>
</evidence>
<feature type="compositionally biased region" description="Pro residues" evidence="3">
    <location>
        <begin position="562"/>
        <end position="578"/>
    </location>
</feature>
<keyword evidence="2" id="KW-0677">Repeat</keyword>
<dbReference type="Pfam" id="PF01391">
    <property type="entry name" value="Collagen"/>
    <property type="match status" value="7"/>
</dbReference>
<dbReference type="PANTHER" id="PTHR24023:SF1082">
    <property type="entry name" value="COLLAGEN TRIPLE HELIX REPEAT"/>
    <property type="match status" value="1"/>
</dbReference>
<feature type="compositionally biased region" description="Low complexity" evidence="3">
    <location>
        <begin position="1044"/>
        <end position="1076"/>
    </location>
</feature>
<feature type="region of interest" description="Disordered" evidence="3">
    <location>
        <begin position="1526"/>
        <end position="1550"/>
    </location>
</feature>
<dbReference type="GO" id="GO:0031012">
    <property type="term" value="C:extracellular matrix"/>
    <property type="evidence" value="ECO:0007669"/>
    <property type="project" value="TreeGrafter"/>
</dbReference>
<feature type="compositionally biased region" description="Basic and acidic residues" evidence="3">
    <location>
        <begin position="854"/>
        <end position="884"/>
    </location>
</feature>
<evidence type="ECO:0000256" key="2">
    <source>
        <dbReference type="ARBA" id="ARBA00022737"/>
    </source>
</evidence>
<dbReference type="InterPro" id="IPR048287">
    <property type="entry name" value="TSPN-like_N"/>
</dbReference>
<dbReference type="Proteomes" id="UP000410492">
    <property type="component" value="Unassembled WGS sequence"/>
</dbReference>
<evidence type="ECO:0000256" key="3">
    <source>
        <dbReference type="SAM" id="MobiDB-lite"/>
    </source>
</evidence>
<reference evidence="5 6" key="1">
    <citation type="submission" date="2019-01" db="EMBL/GenBank/DDBJ databases">
        <authorList>
            <person name="Sayadi A."/>
        </authorList>
    </citation>
    <scope>NUCLEOTIDE SEQUENCE [LARGE SCALE GENOMIC DNA]</scope>
</reference>
<dbReference type="Gene3D" id="2.60.120.200">
    <property type="match status" value="1"/>
</dbReference>
<dbReference type="EMBL" id="CAACVG010012271">
    <property type="protein sequence ID" value="VEN60000.1"/>
    <property type="molecule type" value="Genomic_DNA"/>
</dbReference>
<dbReference type="SMART" id="SM00210">
    <property type="entry name" value="TSPN"/>
    <property type="match status" value="1"/>
</dbReference>
<accession>A0A653DIG4</accession>
<dbReference type="SUPFAM" id="SSF56219">
    <property type="entry name" value="DNase I-like"/>
    <property type="match status" value="1"/>
</dbReference>
<feature type="compositionally biased region" description="Low complexity" evidence="3">
    <location>
        <begin position="1328"/>
        <end position="1343"/>
    </location>
</feature>
<sequence length="1565" mass="160434">MGRIRVLQANLQHSKSASAALTVAMREFDVALIQEHWVNGTRVMGLGGVKGELIYSRTSQTPRACVLVKQCIQSLPLNNFCFRDLAAVKIRAGNESSSRTITLGSAYFPFDSSSPPPTREVEELVRSCRGSGSQLIFGCDANAHRRTWGSTGTNHFPFDSSSPPPTKEVEELVRSCRGSGSQLIIGCDANAHRRTWGSTGTNHRDELVDLLEKARLHTEPQGVQRILGRCWNDSLDWEPQKSEWAFRWTQQSQISISTQECFADVFPTDFSILAVARPTPGATYPLFTLYSRDGDEQLSINIGSDITLYYEDTEELPLENNLIPFGVAIDDGQWHRLGFSIKGDSITLLQDCNNTVTKSLLRGKRSKLSIDGIISIGYELAAESYYNGDVQMLRIATTPDEAYEMCSKYAPDCEVIYNRYADSSFGGSSSSASAAAGITGGSSSEDLESINAQVQRGNENGVAFSEINSQIAFNSDLERRKSNRTDIIEHELAVEDRLNFAGKFDHAGSLVGPDLNHTTPTVIKEDGDVEATTIGPDISRPDEGYSSAALNPDFPYGYIRGPPGPRGYPGPPGMPGPIGPKGEPGRDGLSGAAGAPGPPGNVFMIPLNAQSNEKGPDAQAETFRQMLAQHMMAMRGTEGPMGLTGVPGPQGPPGPDGLKGEPGDSGEPGLPGVRGPPGPAGREGRRGIAGSDGERGLTGPPGTKGDQGLIGLPGLPGDKGERGGIGSPGEKGSPGHDGPQGEEGPQGLPGMTGEMVTIFSFRGQEVSQDLGVYPASQALQASLEQKVQQVAKDIQDLWDNQVIQGPRGKPGIPGLPGADGSPGTNGRPGPSGPKGEQGPIGAQGSIGFPGSRGAKGDEGKRGVTGDKGDKGDRGLEGEKGDQGVKGEMGLHGPQGQPGMEGPEGPKGYDGPRGEVGSLGPPGEKGKEGAAGLIGYPGIPGEKGDKGATGKIGFSGEKGDRGHPGPQGDRGEPGARGFRGMRGRRGRSGLPGAKGDTGLPGPAGPQGDIGPPGSDGPRGHTGPPGSPGDAGKNGAAGLPGERGPPGEAGKVGPPGAPGVIGPPGSTGEPGPIGEPGIPGNPGIPGEPGLPGDSGKEGPPGPIGPSGSPGPQGPTGLPGFPGERGHNGLPGMPGLKGDMGPPGPPGPTGDKGATGEQGNDGPPGQPGRPGPPGPTGSGGAKGERGEPGPPGSMGRDGPPGVKGPPGGPGPVGPPGEDGDKGEAGLPGDKGTKGAQGEVGPMGSPGPQGTRGESGLPGPPGERGPPGELGRMGSKGEEGPRGLPGPAGPAGPQGLPGPPGMKGEVGDIGQKGPLGPAGSPGEPGPRGPKGLEGLPGLPGLDGLQGPKGDDGPPGPIGPPGAEGKPAVLYGSLVWWPCVRMETIKAELNKTQCLAFVYIKYSTCVQYLGAIRTTPLSAVEALLDLPPPDLVVQGEAAHLPTKSPLSDAEVCGPKTKLSLSLGGYTTVFQAEIYAILACLHQGALARSWMTFRQDVSLMWVSSHAGVCSNGMADALARVIKDNRAKKEKRAKWVFKDRQDQEDHPDLKVPEEQLERPDFQDLLENPASLD</sequence>
<dbReference type="Gene3D" id="3.60.10.10">
    <property type="entry name" value="Endonuclease/exonuclease/phosphatase"/>
    <property type="match status" value="1"/>
</dbReference>
<feature type="region of interest" description="Disordered" evidence="3">
    <location>
        <begin position="802"/>
        <end position="1359"/>
    </location>
</feature>
<organism evidence="5 6">
    <name type="scientific">Callosobruchus maculatus</name>
    <name type="common">Southern cowpea weevil</name>
    <name type="synonym">Pulse bruchid</name>
    <dbReference type="NCBI Taxonomy" id="64391"/>
    <lineage>
        <taxon>Eukaryota</taxon>
        <taxon>Metazoa</taxon>
        <taxon>Ecdysozoa</taxon>
        <taxon>Arthropoda</taxon>
        <taxon>Hexapoda</taxon>
        <taxon>Insecta</taxon>
        <taxon>Pterygota</taxon>
        <taxon>Neoptera</taxon>
        <taxon>Endopterygota</taxon>
        <taxon>Coleoptera</taxon>
        <taxon>Polyphaga</taxon>
        <taxon>Cucujiformia</taxon>
        <taxon>Chrysomeloidea</taxon>
        <taxon>Chrysomelidae</taxon>
        <taxon>Bruchinae</taxon>
        <taxon>Bruchini</taxon>
        <taxon>Callosobruchus</taxon>
    </lineage>
</organism>
<feature type="domain" description="Thrombospondin-like N-terminal" evidence="4">
    <location>
        <begin position="207"/>
        <end position="399"/>
    </location>
</feature>
<dbReference type="PANTHER" id="PTHR24023">
    <property type="entry name" value="COLLAGEN ALPHA"/>
    <property type="match status" value="1"/>
</dbReference>
<keyword evidence="6" id="KW-1185">Reference proteome</keyword>
<keyword evidence="1" id="KW-0964">Secreted</keyword>
<dbReference type="SUPFAM" id="SSF49899">
    <property type="entry name" value="Concanavalin A-like lectins/glucanases"/>
    <property type="match status" value="1"/>
</dbReference>
<proteinExistence type="predicted"/>
<dbReference type="OrthoDB" id="726732at2759"/>
<evidence type="ECO:0000259" key="4">
    <source>
        <dbReference type="SMART" id="SM00210"/>
    </source>
</evidence>